<evidence type="ECO:0000313" key="2">
    <source>
        <dbReference type="EMBL" id="RHN75696.1"/>
    </source>
</evidence>
<keyword evidence="1" id="KW-1133">Transmembrane helix</keyword>
<sequence>MVKIEEINESVVTKTSRKRNHGSTRFFVFLDYFFIFMFLGFLCFIVFQILSL</sequence>
<comment type="caution">
    <text evidence="2">The sequence shown here is derived from an EMBL/GenBank/DDBJ whole genome shotgun (WGS) entry which is preliminary data.</text>
</comment>
<dbReference type="Proteomes" id="UP000265566">
    <property type="component" value="Chromosome 2"/>
</dbReference>
<dbReference type="AlphaFoldDB" id="A0A396JBP6"/>
<keyword evidence="1" id="KW-0812">Transmembrane</keyword>
<proteinExistence type="predicted"/>
<evidence type="ECO:0000256" key="1">
    <source>
        <dbReference type="SAM" id="Phobius"/>
    </source>
</evidence>
<evidence type="ECO:0008006" key="3">
    <source>
        <dbReference type="Google" id="ProtNLM"/>
    </source>
</evidence>
<dbReference type="Gramene" id="rna11934">
    <property type="protein sequence ID" value="RHN75696.1"/>
    <property type="gene ID" value="gene11934"/>
</dbReference>
<organism evidence="2">
    <name type="scientific">Medicago truncatula</name>
    <name type="common">Barrel medic</name>
    <name type="synonym">Medicago tribuloides</name>
    <dbReference type="NCBI Taxonomy" id="3880"/>
    <lineage>
        <taxon>Eukaryota</taxon>
        <taxon>Viridiplantae</taxon>
        <taxon>Streptophyta</taxon>
        <taxon>Embryophyta</taxon>
        <taxon>Tracheophyta</taxon>
        <taxon>Spermatophyta</taxon>
        <taxon>Magnoliopsida</taxon>
        <taxon>eudicotyledons</taxon>
        <taxon>Gunneridae</taxon>
        <taxon>Pentapetalae</taxon>
        <taxon>rosids</taxon>
        <taxon>fabids</taxon>
        <taxon>Fabales</taxon>
        <taxon>Fabaceae</taxon>
        <taxon>Papilionoideae</taxon>
        <taxon>50 kb inversion clade</taxon>
        <taxon>NPAAA clade</taxon>
        <taxon>Hologalegina</taxon>
        <taxon>IRL clade</taxon>
        <taxon>Trifolieae</taxon>
        <taxon>Medicago</taxon>
    </lineage>
</organism>
<protein>
    <recommendedName>
        <fullName evidence="3">Transmembrane protein</fullName>
    </recommendedName>
</protein>
<name>A0A396JBP6_MEDTR</name>
<accession>A0A396JBP6</accession>
<feature type="transmembrane region" description="Helical" evidence="1">
    <location>
        <begin position="26"/>
        <end position="50"/>
    </location>
</feature>
<keyword evidence="1" id="KW-0472">Membrane</keyword>
<reference evidence="2" key="1">
    <citation type="journal article" date="2018" name="Nat. Plants">
        <title>Whole-genome landscape of Medicago truncatula symbiotic genes.</title>
        <authorList>
            <person name="Pecrix Y."/>
            <person name="Gamas P."/>
            <person name="Carrere S."/>
        </authorList>
    </citation>
    <scope>NUCLEOTIDE SEQUENCE</scope>
    <source>
        <tissue evidence="2">Leaves</tissue>
    </source>
</reference>
<dbReference type="EMBL" id="PSQE01000002">
    <property type="protein sequence ID" value="RHN75696.1"/>
    <property type="molecule type" value="Genomic_DNA"/>
</dbReference>
<gene>
    <name evidence="2" type="ORF">MtrunA17_Chr2g0324041</name>
</gene>